<dbReference type="GO" id="GO:0003700">
    <property type="term" value="F:DNA-binding transcription factor activity"/>
    <property type="evidence" value="ECO:0007669"/>
    <property type="project" value="InterPro"/>
</dbReference>
<accession>A0A368HF39</accession>
<dbReference type="InterPro" id="IPR011991">
    <property type="entry name" value="ArsR-like_HTH"/>
</dbReference>
<feature type="domain" description="HTH arsR-type" evidence="1">
    <location>
        <begin position="1"/>
        <end position="94"/>
    </location>
</feature>
<dbReference type="PANTHER" id="PTHR39168">
    <property type="entry name" value="TRANSCRIPTIONAL REGULATOR-RELATED"/>
    <property type="match status" value="1"/>
</dbReference>
<reference evidence="2 3" key="1">
    <citation type="submission" date="2018-02" db="EMBL/GenBank/DDBJ databases">
        <title>Insights into the biology of acidophilic members of the Acidiferrobacteraceae family derived from comparative genomic analyses.</title>
        <authorList>
            <person name="Issotta F."/>
            <person name="Thyssen C."/>
            <person name="Mena C."/>
            <person name="Moya A."/>
            <person name="Bellenberg S."/>
            <person name="Sproer C."/>
            <person name="Covarrubias P.C."/>
            <person name="Sand W."/>
            <person name="Quatrini R."/>
            <person name="Vera M."/>
        </authorList>
    </citation>
    <scope>NUCLEOTIDE SEQUENCE [LARGE SCALE GENOMIC DNA]</scope>
    <source>
        <strain evidence="3">m-1</strain>
    </source>
</reference>
<dbReference type="Proteomes" id="UP000253250">
    <property type="component" value="Unassembled WGS sequence"/>
</dbReference>
<dbReference type="InterPro" id="IPR001845">
    <property type="entry name" value="HTH_ArsR_DNA-bd_dom"/>
</dbReference>
<evidence type="ECO:0000313" key="2">
    <source>
        <dbReference type="EMBL" id="RCN56091.1"/>
    </source>
</evidence>
<dbReference type="SMART" id="SM00418">
    <property type="entry name" value="HTH_ARSR"/>
    <property type="match status" value="1"/>
</dbReference>
<dbReference type="GO" id="GO:0046686">
    <property type="term" value="P:response to cadmium ion"/>
    <property type="evidence" value="ECO:0007669"/>
    <property type="project" value="TreeGrafter"/>
</dbReference>
<dbReference type="RefSeq" id="WP_114282986.1">
    <property type="nucleotide sequence ID" value="NZ_PSYR01000002.1"/>
</dbReference>
<dbReference type="GO" id="GO:0010288">
    <property type="term" value="P:response to lead ion"/>
    <property type="evidence" value="ECO:0007669"/>
    <property type="project" value="TreeGrafter"/>
</dbReference>
<evidence type="ECO:0000313" key="3">
    <source>
        <dbReference type="Proteomes" id="UP000253250"/>
    </source>
</evidence>
<evidence type="ECO:0000259" key="1">
    <source>
        <dbReference type="PROSITE" id="PS50987"/>
    </source>
</evidence>
<dbReference type="GO" id="GO:0032791">
    <property type="term" value="F:lead ion binding"/>
    <property type="evidence" value="ECO:0007669"/>
    <property type="project" value="TreeGrafter"/>
</dbReference>
<dbReference type="NCBIfam" id="NF033788">
    <property type="entry name" value="HTH_metalloreg"/>
    <property type="match status" value="1"/>
</dbReference>
<dbReference type="Pfam" id="PF12840">
    <property type="entry name" value="HTH_20"/>
    <property type="match status" value="1"/>
</dbReference>
<keyword evidence="3" id="KW-1185">Reference proteome</keyword>
<dbReference type="Gene3D" id="1.10.10.10">
    <property type="entry name" value="Winged helix-like DNA-binding domain superfamily/Winged helix DNA-binding domain"/>
    <property type="match status" value="1"/>
</dbReference>
<dbReference type="SUPFAM" id="SSF46785">
    <property type="entry name" value="Winged helix' DNA-binding domain"/>
    <property type="match status" value="1"/>
</dbReference>
<dbReference type="PROSITE" id="PS50987">
    <property type="entry name" value="HTH_ARSR_2"/>
    <property type="match status" value="1"/>
</dbReference>
<dbReference type="InterPro" id="IPR052543">
    <property type="entry name" value="HTH_Metal-responsive_Reg"/>
</dbReference>
<dbReference type="GO" id="GO:0097063">
    <property type="term" value="F:cadmium ion sensor activity"/>
    <property type="evidence" value="ECO:0007669"/>
    <property type="project" value="TreeGrafter"/>
</dbReference>
<dbReference type="InterPro" id="IPR036388">
    <property type="entry name" value="WH-like_DNA-bd_sf"/>
</dbReference>
<dbReference type="PANTHER" id="PTHR39168:SF1">
    <property type="entry name" value="TRANSCRIPTIONAL REGULATORY PROTEIN"/>
    <property type="match status" value="1"/>
</dbReference>
<name>A0A368HF39_9GAMM</name>
<dbReference type="AlphaFoldDB" id="A0A368HF39"/>
<dbReference type="CDD" id="cd00090">
    <property type="entry name" value="HTH_ARSR"/>
    <property type="match status" value="1"/>
</dbReference>
<organism evidence="2 3">
    <name type="scientific">Acidiferrobacter thiooxydans</name>
    <dbReference type="NCBI Taxonomy" id="163359"/>
    <lineage>
        <taxon>Bacteria</taxon>
        <taxon>Pseudomonadati</taxon>
        <taxon>Pseudomonadota</taxon>
        <taxon>Gammaproteobacteria</taxon>
        <taxon>Acidiferrobacterales</taxon>
        <taxon>Acidiferrobacteraceae</taxon>
        <taxon>Acidiferrobacter</taxon>
    </lineage>
</organism>
<protein>
    <recommendedName>
        <fullName evidence="1">HTH arsR-type domain-containing protein</fullName>
    </recommendedName>
</protein>
<gene>
    <name evidence="2" type="ORF">C4900_09490</name>
</gene>
<dbReference type="InterPro" id="IPR036390">
    <property type="entry name" value="WH_DNA-bd_sf"/>
</dbReference>
<dbReference type="GO" id="GO:0003677">
    <property type="term" value="F:DNA binding"/>
    <property type="evidence" value="ECO:0007669"/>
    <property type="project" value="TreeGrafter"/>
</dbReference>
<comment type="caution">
    <text evidence="2">The sequence shown here is derived from an EMBL/GenBank/DDBJ whole genome shotgun (WGS) entry which is preliminary data.</text>
</comment>
<dbReference type="EMBL" id="PSYR01000002">
    <property type="protein sequence ID" value="RCN56091.1"/>
    <property type="molecule type" value="Genomic_DNA"/>
</dbReference>
<dbReference type="OrthoDB" id="9797716at2"/>
<sequence length="140" mass="15136">MDDAVALSQIAQLLAVPTRAAILLALADGRALPVSELAYRAGINTSTTSAHLARFVKAGLLRVEVCGRYRYYCLASPRVMEAAEDLFAVHGAPLLSRESRPDEPKVAPLRSARLCYDHLAGRLGVALSDRPLCHSSCRLH</sequence>
<proteinExistence type="predicted"/>